<evidence type="ECO:0000313" key="3">
    <source>
        <dbReference type="Proteomes" id="UP001497392"/>
    </source>
</evidence>
<proteinExistence type="predicted"/>
<feature type="compositionally biased region" description="Polar residues" evidence="1">
    <location>
        <begin position="20"/>
        <end position="30"/>
    </location>
</feature>
<name>A0ABP1GBM1_9CHLO</name>
<dbReference type="Proteomes" id="UP001497392">
    <property type="component" value="Unassembled WGS sequence"/>
</dbReference>
<dbReference type="EMBL" id="CAXHTA020000020">
    <property type="protein sequence ID" value="CAL5229482.1"/>
    <property type="molecule type" value="Genomic_DNA"/>
</dbReference>
<comment type="caution">
    <text evidence="2">The sequence shown here is derived from an EMBL/GenBank/DDBJ whole genome shotgun (WGS) entry which is preliminary data.</text>
</comment>
<reference evidence="2 3" key="1">
    <citation type="submission" date="2024-06" db="EMBL/GenBank/DDBJ databases">
        <authorList>
            <person name="Kraege A."/>
            <person name="Thomma B."/>
        </authorList>
    </citation>
    <scope>NUCLEOTIDE SEQUENCE [LARGE SCALE GENOMIC DNA]</scope>
</reference>
<keyword evidence="3" id="KW-1185">Reference proteome</keyword>
<accession>A0ABP1GBM1</accession>
<feature type="region of interest" description="Disordered" evidence="1">
    <location>
        <begin position="14"/>
        <end position="73"/>
    </location>
</feature>
<feature type="compositionally biased region" description="Polar residues" evidence="1">
    <location>
        <begin position="63"/>
        <end position="73"/>
    </location>
</feature>
<feature type="region of interest" description="Disordered" evidence="1">
    <location>
        <begin position="119"/>
        <end position="148"/>
    </location>
</feature>
<evidence type="ECO:0000256" key="1">
    <source>
        <dbReference type="SAM" id="MobiDB-lite"/>
    </source>
</evidence>
<evidence type="ECO:0000313" key="2">
    <source>
        <dbReference type="EMBL" id="CAL5229482.1"/>
    </source>
</evidence>
<gene>
    <name evidence="2" type="primary">g12814</name>
    <name evidence="2" type="ORF">VP750_LOCUS11388</name>
</gene>
<feature type="compositionally biased region" description="Low complexity" evidence="1">
    <location>
        <begin position="119"/>
        <end position="133"/>
    </location>
</feature>
<sequence length="320" mass="33474">MGIASFLRACFRTSKPASPDATSAPSQSRPDSADEDTPLRFKRRGSLSAIVSQDESLLGAKGGSSSHAGLSEQLQKALNPASLSVELPKRPSGLLVPDAMDIRSPTGGVLRTPLPQTPLTLSSPSLPSGSPAPHILRTPMPLGSPVPHPHSLDGIPSPDVHTAASTAGGPHSMQLGTKGIPCLPYTMPFEIRQQGLRATSSPLAHNSNLSMTGADTAQHSASQTQLKTPFAELSNPIQAQLEEGDTATPEPFKYKVSSQGQGKTPHVSGIENPATSYKENKAVISRHTPFAERVDQAVAKENAFRASLSGHKRSGLGKAS</sequence>
<protein>
    <submittedName>
        <fullName evidence="2">G12814 protein</fullName>
    </submittedName>
</protein>
<organism evidence="2 3">
    <name type="scientific">Coccomyxa viridis</name>
    <dbReference type="NCBI Taxonomy" id="1274662"/>
    <lineage>
        <taxon>Eukaryota</taxon>
        <taxon>Viridiplantae</taxon>
        <taxon>Chlorophyta</taxon>
        <taxon>core chlorophytes</taxon>
        <taxon>Trebouxiophyceae</taxon>
        <taxon>Trebouxiophyceae incertae sedis</taxon>
        <taxon>Coccomyxaceae</taxon>
        <taxon>Coccomyxa</taxon>
    </lineage>
</organism>